<keyword evidence="2" id="KW-0723">Serine/threonine-protein kinase</keyword>
<keyword evidence="6" id="KW-0067">ATP-binding</keyword>
<dbReference type="PROSITE" id="PS50011">
    <property type="entry name" value="PROTEIN_KINASE_DOM"/>
    <property type="match status" value="1"/>
</dbReference>
<dbReference type="GO" id="GO:0004674">
    <property type="term" value="F:protein serine/threonine kinase activity"/>
    <property type="evidence" value="ECO:0007669"/>
    <property type="project" value="UniProtKB-KW"/>
</dbReference>
<evidence type="ECO:0000259" key="10">
    <source>
        <dbReference type="PROSITE" id="PS50011"/>
    </source>
</evidence>
<comment type="caution">
    <text evidence="11">The sequence shown here is derived from an EMBL/GenBank/DDBJ whole genome shotgun (WGS) entry which is preliminary data.</text>
</comment>
<keyword evidence="3" id="KW-0808">Transferase</keyword>
<proteinExistence type="predicted"/>
<evidence type="ECO:0000256" key="7">
    <source>
        <dbReference type="ARBA" id="ARBA00047899"/>
    </source>
</evidence>
<dbReference type="PANTHER" id="PTHR43671">
    <property type="entry name" value="SERINE/THREONINE-PROTEIN KINASE NEK"/>
    <property type="match status" value="1"/>
</dbReference>
<evidence type="ECO:0000256" key="5">
    <source>
        <dbReference type="ARBA" id="ARBA00022777"/>
    </source>
</evidence>
<evidence type="ECO:0000313" key="11">
    <source>
        <dbReference type="EMBL" id="KAF3000706.1"/>
    </source>
</evidence>
<dbReference type="Proteomes" id="UP000801428">
    <property type="component" value="Unassembled WGS sequence"/>
</dbReference>
<evidence type="ECO:0000256" key="4">
    <source>
        <dbReference type="ARBA" id="ARBA00022741"/>
    </source>
</evidence>
<reference evidence="11" key="1">
    <citation type="submission" date="2019-04" db="EMBL/GenBank/DDBJ databases">
        <title>Sequencing of skin fungus with MAO and IRED activity.</title>
        <authorList>
            <person name="Marsaioli A.J."/>
            <person name="Bonatto J.M.C."/>
            <person name="Reis Junior O."/>
        </authorList>
    </citation>
    <scope>NUCLEOTIDE SEQUENCE</scope>
    <source>
        <strain evidence="11">30M1</strain>
    </source>
</reference>
<dbReference type="InterPro" id="IPR000719">
    <property type="entry name" value="Prot_kinase_dom"/>
</dbReference>
<dbReference type="InterPro" id="IPR050660">
    <property type="entry name" value="NEK_Ser/Thr_kinase"/>
</dbReference>
<evidence type="ECO:0000256" key="8">
    <source>
        <dbReference type="ARBA" id="ARBA00048679"/>
    </source>
</evidence>
<comment type="catalytic activity">
    <reaction evidence="7">
        <text>L-threonyl-[protein] + ATP = O-phospho-L-threonyl-[protein] + ADP + H(+)</text>
        <dbReference type="Rhea" id="RHEA:46608"/>
        <dbReference type="Rhea" id="RHEA-COMP:11060"/>
        <dbReference type="Rhea" id="RHEA-COMP:11605"/>
        <dbReference type="ChEBI" id="CHEBI:15378"/>
        <dbReference type="ChEBI" id="CHEBI:30013"/>
        <dbReference type="ChEBI" id="CHEBI:30616"/>
        <dbReference type="ChEBI" id="CHEBI:61977"/>
        <dbReference type="ChEBI" id="CHEBI:456216"/>
        <dbReference type="EC" id="2.7.11.1"/>
    </reaction>
</comment>
<dbReference type="Gene3D" id="1.10.510.10">
    <property type="entry name" value="Transferase(Phosphotransferase) domain 1"/>
    <property type="match status" value="1"/>
</dbReference>
<dbReference type="OrthoDB" id="4062651at2759"/>
<evidence type="ECO:0000256" key="3">
    <source>
        <dbReference type="ARBA" id="ARBA00022679"/>
    </source>
</evidence>
<gene>
    <name evidence="11" type="ORF">E8E13_002667</name>
</gene>
<comment type="catalytic activity">
    <reaction evidence="8">
        <text>L-seryl-[protein] + ATP = O-phospho-L-seryl-[protein] + ADP + H(+)</text>
        <dbReference type="Rhea" id="RHEA:17989"/>
        <dbReference type="Rhea" id="RHEA-COMP:9863"/>
        <dbReference type="Rhea" id="RHEA-COMP:11604"/>
        <dbReference type="ChEBI" id="CHEBI:15378"/>
        <dbReference type="ChEBI" id="CHEBI:29999"/>
        <dbReference type="ChEBI" id="CHEBI:30616"/>
        <dbReference type="ChEBI" id="CHEBI:83421"/>
        <dbReference type="ChEBI" id="CHEBI:456216"/>
        <dbReference type="EC" id="2.7.11.1"/>
    </reaction>
</comment>
<organism evidence="11 12">
    <name type="scientific">Curvularia kusanoi</name>
    <name type="common">Cochliobolus kusanoi</name>
    <dbReference type="NCBI Taxonomy" id="90978"/>
    <lineage>
        <taxon>Eukaryota</taxon>
        <taxon>Fungi</taxon>
        <taxon>Dikarya</taxon>
        <taxon>Ascomycota</taxon>
        <taxon>Pezizomycotina</taxon>
        <taxon>Dothideomycetes</taxon>
        <taxon>Pleosporomycetidae</taxon>
        <taxon>Pleosporales</taxon>
        <taxon>Pleosporineae</taxon>
        <taxon>Pleosporaceae</taxon>
        <taxon>Curvularia</taxon>
    </lineage>
</organism>
<dbReference type="InterPro" id="IPR011009">
    <property type="entry name" value="Kinase-like_dom_sf"/>
</dbReference>
<dbReference type="InterPro" id="IPR008271">
    <property type="entry name" value="Ser/Thr_kinase_AS"/>
</dbReference>
<dbReference type="GO" id="GO:0005524">
    <property type="term" value="F:ATP binding"/>
    <property type="evidence" value="ECO:0007669"/>
    <property type="project" value="UniProtKB-KW"/>
</dbReference>
<dbReference type="EC" id="2.7.11.1" evidence="1"/>
<dbReference type="EMBL" id="SWKU01000014">
    <property type="protein sequence ID" value="KAF3000706.1"/>
    <property type="molecule type" value="Genomic_DNA"/>
</dbReference>
<evidence type="ECO:0000256" key="6">
    <source>
        <dbReference type="ARBA" id="ARBA00022840"/>
    </source>
</evidence>
<evidence type="ECO:0000256" key="2">
    <source>
        <dbReference type="ARBA" id="ARBA00022527"/>
    </source>
</evidence>
<dbReference type="CDD" id="cd00180">
    <property type="entry name" value="PKc"/>
    <property type="match status" value="1"/>
</dbReference>
<sequence>MAHIDPARSSNLALPSTAEENLGKIIHNQKSPSYRLTNAILLRIFPNVRLHFLTTGQQLEGFDALFEAVLNILEDYLRTTAALLRLDDVIRDVTVEITTFGPEIRQKFTSDVDADAIRLDVAVEVYLYALKHDVLQHLVPNGMFTDGEMTKSEWILHLYSRGLLPNEAEALDWSGRGQHAEYLPDEEQLIPLVEGKVLGHSMSAVVQSVQCRRIQLARKTIRCNRRFTKQMAVMEVAHLRRVQHRHIIRLVGTYTFKRDLAILLYPVATWNLDEFLEEYIHNPPKARNKLTIWRFFGCLAGAMACIHAQNVKHMDIKPGNILVRRSEDAYRVYIADFGIARAYKSAEASNTDSPTSFTPIYAAPEVITQDKRGYPADIFSLGCVFLEIVEAIMHAHLCPPRRSLSALRIGNRSYSANLKSVHEWCDEVHTISGLRPAVTFSWMSTIKEMLYVDPQARPAADAMSMQWSFVGCRTCHHGPEPFSATPPPPPGKKDTSFYPQE</sequence>
<protein>
    <recommendedName>
        <fullName evidence="1">non-specific serine/threonine protein kinase</fullName>
        <ecNumber evidence="1">2.7.11.1</ecNumber>
    </recommendedName>
</protein>
<keyword evidence="12" id="KW-1185">Reference proteome</keyword>
<name>A0A9P4TBN7_CURKU</name>
<keyword evidence="5" id="KW-0418">Kinase</keyword>
<feature type="region of interest" description="Disordered" evidence="9">
    <location>
        <begin position="480"/>
        <end position="501"/>
    </location>
</feature>
<dbReference type="PANTHER" id="PTHR43671:SF98">
    <property type="entry name" value="SERINE_THREONINE-PROTEIN KINASE NEK11"/>
    <property type="match status" value="1"/>
</dbReference>
<dbReference type="SUPFAM" id="SSF56112">
    <property type="entry name" value="Protein kinase-like (PK-like)"/>
    <property type="match status" value="1"/>
</dbReference>
<feature type="domain" description="Protein kinase" evidence="10">
    <location>
        <begin position="192"/>
        <end position="470"/>
    </location>
</feature>
<evidence type="ECO:0000256" key="1">
    <source>
        <dbReference type="ARBA" id="ARBA00012513"/>
    </source>
</evidence>
<dbReference type="GO" id="GO:0005634">
    <property type="term" value="C:nucleus"/>
    <property type="evidence" value="ECO:0007669"/>
    <property type="project" value="TreeGrafter"/>
</dbReference>
<dbReference type="PROSITE" id="PS00108">
    <property type="entry name" value="PROTEIN_KINASE_ST"/>
    <property type="match status" value="1"/>
</dbReference>
<dbReference type="AlphaFoldDB" id="A0A9P4TBN7"/>
<dbReference type="Pfam" id="PF00069">
    <property type="entry name" value="Pkinase"/>
    <property type="match status" value="1"/>
</dbReference>
<keyword evidence="4" id="KW-0547">Nucleotide-binding</keyword>
<evidence type="ECO:0000256" key="9">
    <source>
        <dbReference type="SAM" id="MobiDB-lite"/>
    </source>
</evidence>
<dbReference type="SMART" id="SM00220">
    <property type="entry name" value="S_TKc"/>
    <property type="match status" value="1"/>
</dbReference>
<accession>A0A9P4TBN7</accession>
<evidence type="ECO:0000313" key="12">
    <source>
        <dbReference type="Proteomes" id="UP000801428"/>
    </source>
</evidence>